<organism evidence="3">
    <name type="scientific">uncultured Mycobacterium sp</name>
    <dbReference type="NCBI Taxonomy" id="171292"/>
    <lineage>
        <taxon>Bacteria</taxon>
        <taxon>Bacillati</taxon>
        <taxon>Actinomycetota</taxon>
        <taxon>Actinomycetes</taxon>
        <taxon>Mycobacteriales</taxon>
        <taxon>Mycobacteriaceae</taxon>
        <taxon>Mycobacterium</taxon>
        <taxon>environmental samples</taxon>
    </lineage>
</organism>
<evidence type="ECO:0000259" key="2">
    <source>
        <dbReference type="Pfam" id="PF05065"/>
    </source>
</evidence>
<accession>A0A1Y5PBX3</accession>
<gene>
    <name evidence="3" type="ORF">MHPYR_170002</name>
</gene>
<dbReference type="SUPFAM" id="SSF56563">
    <property type="entry name" value="Major capsid protein gp5"/>
    <property type="match status" value="1"/>
</dbReference>
<evidence type="ECO:0000256" key="1">
    <source>
        <dbReference type="ARBA" id="ARBA00004328"/>
    </source>
</evidence>
<proteinExistence type="predicted"/>
<comment type="subcellular location">
    <subcellularLocation>
        <location evidence="1">Virion</location>
    </subcellularLocation>
</comment>
<evidence type="ECO:0000313" key="3">
    <source>
        <dbReference type="EMBL" id="SBS73418.1"/>
    </source>
</evidence>
<protein>
    <recommendedName>
        <fullName evidence="2">Phage capsid-like C-terminal domain-containing protein</fullName>
    </recommendedName>
</protein>
<feature type="domain" description="Phage capsid-like C-terminal" evidence="2">
    <location>
        <begin position="130"/>
        <end position="382"/>
    </location>
</feature>
<reference evidence="3" key="1">
    <citation type="submission" date="2016-03" db="EMBL/GenBank/DDBJ databases">
        <authorList>
            <person name="Ploux O."/>
        </authorList>
    </citation>
    <scope>NUCLEOTIDE SEQUENCE</scope>
    <source>
        <strain evidence="3">UC10</strain>
    </source>
</reference>
<dbReference type="Gene3D" id="3.30.2320.10">
    <property type="entry name" value="hypothetical protein PF0899 domain"/>
    <property type="match status" value="1"/>
</dbReference>
<dbReference type="AlphaFoldDB" id="A0A1Y5PBX3"/>
<dbReference type="Pfam" id="PF05065">
    <property type="entry name" value="Phage_capsid"/>
    <property type="match status" value="1"/>
</dbReference>
<dbReference type="EMBL" id="FLQS01000009">
    <property type="protein sequence ID" value="SBS73418.1"/>
    <property type="molecule type" value="Genomic_DNA"/>
</dbReference>
<dbReference type="InterPro" id="IPR054612">
    <property type="entry name" value="Phage_capsid-like_C"/>
</dbReference>
<sequence length="386" mass="41689">MSRRASKSLTLEEGAQWDTDFRTLKADQAKLAQDKRFLKLDGSAKGYGSEIVTDNQRNVRHSYSVDKKELETFIKAAAKGKPYEVETKTIPSPISEPGIPSILRPELTTLLPYEPSDVFGLFHRQIAPEGVSVSYVQHTGNAAEVAYTAELGTKPDLGPITQVVSQGWTKLAGTAEATTEALQDFPTYMNLLPQELFRSLANTTSNQAINGTGSGGALPGFTGLLNTTGILTVAQPTLAANTQLAPLVGVRNAISAIRNGSYFGEADLMIVNPVDWAQMSIITSTDGLFVLDPVNPNRLGDLNSVWGLDVVQTTQIAAGTAIILDRDAVWTWERQAPTMDTNQYGVSADGTHNLWQDNAVSFRVECRRAIGVPFPKGICTLTGISF</sequence>
<dbReference type="NCBIfam" id="TIGR01554">
    <property type="entry name" value="major_cap_HK97"/>
    <property type="match status" value="1"/>
</dbReference>
<name>A0A1Y5PBX3_9MYCO</name>
<dbReference type="InterPro" id="IPR024455">
    <property type="entry name" value="Phage_capsid"/>
</dbReference>
<dbReference type="Gene3D" id="3.30.2400.10">
    <property type="entry name" value="Major capsid protein gp5"/>
    <property type="match status" value="1"/>
</dbReference>